<dbReference type="Proteomes" id="UP000070449">
    <property type="component" value="Unassembled WGS sequence"/>
</dbReference>
<evidence type="ECO:0000313" key="1">
    <source>
        <dbReference type="EMBL" id="KXK09281.1"/>
    </source>
</evidence>
<name>A0A136KIL3_9BACT</name>
<evidence type="ECO:0000313" key="2">
    <source>
        <dbReference type="Proteomes" id="UP000070449"/>
    </source>
</evidence>
<sequence>MEPLRPIIDYKLVKAWNLGQINEKDFYFKDGEFLIKKDFHRKYTNMFFEELMRNREDIYTYIKNFL</sequence>
<organism evidence="1 2">
    <name type="scientific">candidate division WS6 bacterium OLB21</name>
    <dbReference type="NCBI Taxonomy" id="1617427"/>
    <lineage>
        <taxon>Bacteria</taxon>
        <taxon>Candidatus Dojkabacteria</taxon>
    </lineage>
</organism>
<protein>
    <submittedName>
        <fullName evidence="1">Uncharacterized protein</fullName>
    </submittedName>
</protein>
<dbReference type="Gene3D" id="1.20.120.920">
    <property type="entry name" value="CRISPR-associated endonuclease Cas1, C-terminal domain"/>
    <property type="match status" value="1"/>
</dbReference>
<dbReference type="EMBL" id="JYPD01000019">
    <property type="protein sequence ID" value="KXK09281.1"/>
    <property type="molecule type" value="Genomic_DNA"/>
</dbReference>
<reference evidence="1 2" key="1">
    <citation type="submission" date="2015-02" db="EMBL/GenBank/DDBJ databases">
        <title>Improved understanding of the partial-nitritation anammox process through 23 genomes representing the majority of the microbial community.</title>
        <authorList>
            <person name="Speth D.R."/>
            <person name="In T Zandt M."/>
            <person name="Guerrero Cruz S."/>
            <person name="Jetten M.S."/>
            <person name="Dutilh B.E."/>
        </authorList>
    </citation>
    <scope>NUCLEOTIDE SEQUENCE [LARGE SCALE GENOMIC DNA]</scope>
    <source>
        <strain evidence="1">OLB21</strain>
    </source>
</reference>
<dbReference type="InterPro" id="IPR042206">
    <property type="entry name" value="CRISPR-assoc_Cas1_C"/>
</dbReference>
<accession>A0A136KIL3</accession>
<dbReference type="AlphaFoldDB" id="A0A136KIL3"/>
<proteinExistence type="predicted"/>
<comment type="caution">
    <text evidence="1">The sequence shown here is derived from an EMBL/GenBank/DDBJ whole genome shotgun (WGS) entry which is preliminary data.</text>
</comment>
<gene>
    <name evidence="1" type="ORF">UZ20_WS6002000587</name>
</gene>